<gene>
    <name evidence="7" type="ORF">ACERLL_15275</name>
</gene>
<organism evidence="7 8">
    <name type="scientific">Thiohalorhabdus methylotrophus</name>
    <dbReference type="NCBI Taxonomy" id="3242694"/>
    <lineage>
        <taxon>Bacteria</taxon>
        <taxon>Pseudomonadati</taxon>
        <taxon>Pseudomonadota</taxon>
        <taxon>Gammaproteobacteria</taxon>
        <taxon>Thiohalorhabdales</taxon>
        <taxon>Thiohalorhabdaceae</taxon>
        <taxon>Thiohalorhabdus</taxon>
    </lineage>
</organism>
<dbReference type="Pfam" id="PF07298">
    <property type="entry name" value="NnrU"/>
    <property type="match status" value="1"/>
</dbReference>
<evidence type="ECO:0000313" key="7">
    <source>
        <dbReference type="EMBL" id="MFA9462179.1"/>
    </source>
</evidence>
<name>A0ABV4TXX5_9GAMM</name>
<keyword evidence="2 5" id="KW-0812">Transmembrane</keyword>
<comment type="caution">
    <text evidence="7">The sequence shown here is derived from an EMBL/GenBank/DDBJ whole genome shotgun (WGS) entry which is preliminary data.</text>
</comment>
<evidence type="ECO:0000256" key="2">
    <source>
        <dbReference type="ARBA" id="ARBA00022692"/>
    </source>
</evidence>
<evidence type="ECO:0000256" key="1">
    <source>
        <dbReference type="ARBA" id="ARBA00004141"/>
    </source>
</evidence>
<reference evidence="7 8" key="1">
    <citation type="submission" date="2024-08" db="EMBL/GenBank/DDBJ databases">
        <title>Whole-genome sequencing of halo(alkali)philic microorganisms from hypersaline lakes.</title>
        <authorList>
            <person name="Sorokin D.Y."/>
            <person name="Merkel A.Y."/>
            <person name="Messina E."/>
            <person name="Yakimov M."/>
        </authorList>
    </citation>
    <scope>NUCLEOTIDE SEQUENCE [LARGE SCALE GENOMIC DNA]</scope>
    <source>
        <strain evidence="7 8">Cl-TMA</strain>
    </source>
</reference>
<dbReference type="InterPro" id="IPR009915">
    <property type="entry name" value="NnrU_dom"/>
</dbReference>
<comment type="subcellular location">
    <subcellularLocation>
        <location evidence="1">Membrane</location>
        <topology evidence="1">Multi-pass membrane protein</topology>
    </subcellularLocation>
</comment>
<dbReference type="RefSeq" id="WP_373656966.1">
    <property type="nucleotide sequence ID" value="NZ_JBGUAW010000011.1"/>
</dbReference>
<feature type="domain" description="NnrU" evidence="6">
    <location>
        <begin position="3"/>
        <end position="187"/>
    </location>
</feature>
<keyword evidence="8" id="KW-1185">Reference proteome</keyword>
<keyword evidence="4 5" id="KW-0472">Membrane</keyword>
<dbReference type="Proteomes" id="UP001575181">
    <property type="component" value="Unassembled WGS sequence"/>
</dbReference>
<sequence>MPLLVVGLMLFLGVHAISIVNFQWRDAMAERMGVGLWKGAFSLVAFVGLGLTIIGYGLARQRAVQVYAPPQWLTYVSLLLLVLVFPLLLSAYLPGRFNRVLRHPMLAAVMLWGVAHLLVNGTVADILLFGGFLVWAVADRLSMTWRPDRRIPQAPASAWNDAVALAGGLALYAAFFLGGHAWLIGVPLSA</sequence>
<feature type="transmembrane region" description="Helical" evidence="5">
    <location>
        <begin position="40"/>
        <end position="60"/>
    </location>
</feature>
<evidence type="ECO:0000313" key="8">
    <source>
        <dbReference type="Proteomes" id="UP001575181"/>
    </source>
</evidence>
<feature type="transmembrane region" description="Helical" evidence="5">
    <location>
        <begin position="105"/>
        <end position="138"/>
    </location>
</feature>
<accession>A0ABV4TXX5</accession>
<feature type="transmembrane region" description="Helical" evidence="5">
    <location>
        <begin position="159"/>
        <end position="184"/>
    </location>
</feature>
<feature type="transmembrane region" description="Helical" evidence="5">
    <location>
        <begin position="72"/>
        <end position="93"/>
    </location>
</feature>
<evidence type="ECO:0000256" key="5">
    <source>
        <dbReference type="SAM" id="Phobius"/>
    </source>
</evidence>
<evidence type="ECO:0000256" key="4">
    <source>
        <dbReference type="ARBA" id="ARBA00023136"/>
    </source>
</evidence>
<keyword evidence="3 5" id="KW-1133">Transmembrane helix</keyword>
<evidence type="ECO:0000256" key="3">
    <source>
        <dbReference type="ARBA" id="ARBA00022989"/>
    </source>
</evidence>
<evidence type="ECO:0000259" key="6">
    <source>
        <dbReference type="Pfam" id="PF07298"/>
    </source>
</evidence>
<proteinExistence type="predicted"/>
<dbReference type="EMBL" id="JBGUAW010000011">
    <property type="protein sequence ID" value="MFA9462179.1"/>
    <property type="molecule type" value="Genomic_DNA"/>
</dbReference>
<protein>
    <submittedName>
        <fullName evidence="7">NnrU family protein</fullName>
    </submittedName>
</protein>